<feature type="domain" description="Bacterial Ig-like" evidence="1">
    <location>
        <begin position="135"/>
        <end position="226"/>
    </location>
</feature>
<dbReference type="NCBIfam" id="NF033510">
    <property type="entry name" value="Ca_tandemer"/>
    <property type="match status" value="3"/>
</dbReference>
<protein>
    <submittedName>
        <fullName evidence="2">Ig-like domain-containing protein</fullName>
    </submittedName>
</protein>
<accession>A0ABW4B2N1</accession>
<dbReference type="Pfam" id="PF19077">
    <property type="entry name" value="Big_13"/>
    <property type="match status" value="3"/>
</dbReference>
<dbReference type="RefSeq" id="WP_377366806.1">
    <property type="nucleotide sequence ID" value="NZ_JBHTMN010000010.1"/>
</dbReference>
<keyword evidence="3" id="KW-1185">Reference proteome</keyword>
<reference evidence="3" key="1">
    <citation type="journal article" date="2019" name="Int. J. Syst. Evol. Microbiol.">
        <title>The Global Catalogue of Microorganisms (GCM) 10K type strain sequencing project: providing services to taxonomists for standard genome sequencing and annotation.</title>
        <authorList>
            <consortium name="The Broad Institute Genomics Platform"/>
            <consortium name="The Broad Institute Genome Sequencing Center for Infectious Disease"/>
            <person name="Wu L."/>
            <person name="Ma J."/>
        </authorList>
    </citation>
    <scope>NUCLEOTIDE SEQUENCE [LARGE SCALE GENOMIC DNA]</scope>
    <source>
        <strain evidence="3">JCM 30774</strain>
    </source>
</reference>
<comment type="caution">
    <text evidence="2">The sequence shown here is derived from an EMBL/GenBank/DDBJ whole genome shotgun (WGS) entry which is preliminary data.</text>
</comment>
<dbReference type="EMBL" id="JBHTMN010000010">
    <property type="protein sequence ID" value="MFD1383486.1"/>
    <property type="molecule type" value="Genomic_DNA"/>
</dbReference>
<organism evidence="2 3">
    <name type="scientific">Rhodanobacter aciditrophus</name>
    <dbReference type="NCBI Taxonomy" id="1623218"/>
    <lineage>
        <taxon>Bacteria</taxon>
        <taxon>Pseudomonadati</taxon>
        <taxon>Pseudomonadota</taxon>
        <taxon>Gammaproteobacteria</taxon>
        <taxon>Lysobacterales</taxon>
        <taxon>Rhodanobacteraceae</taxon>
        <taxon>Rhodanobacter</taxon>
    </lineage>
</organism>
<dbReference type="InterPro" id="IPR044016">
    <property type="entry name" value="Big_13"/>
</dbReference>
<dbReference type="Gene3D" id="2.60.40.10">
    <property type="entry name" value="Immunoglobulins"/>
    <property type="match status" value="3"/>
</dbReference>
<gene>
    <name evidence="2" type="ORF">ACFQ45_08920</name>
</gene>
<dbReference type="Proteomes" id="UP001597059">
    <property type="component" value="Unassembled WGS sequence"/>
</dbReference>
<sequence>MELLNIPDLQGVRVVGVDLYYQNKQGGVVIVQDALVKIASGQMEVTSVGDAVSITQIVSAANLNLPHVESVFLENDLIENGANTIDDLPPINENGDPLRLCLNDSLNAQAPITEQPQELFDLPERIEGDNQIHLTAQLAQQSDSDVSSSDFITNVINPILQGTAAAGALVTLSVSGASYETRADNNEQWSVQVIEPLTDGVIQYVVRAEDEAGNHMRIEQAFIVDTIAPKLTGGLDPDSDSGIYSVNGITRINTPTFSGTGEPGAALVLTLGSEQFETTIDPNGEWKVVIEEPMSDGTYSYGIRTSDLDGRVSRLLGEVHIDTQLNFTGGLAPTSICGHSAEGGMTNMTRPSFSGLVEQRAKVRLVINDIKYDAEVSENGQWRATLPISLADGTYQYELIARDLAGNESTLADRIIIDTQAKLSGGFDTGSDSEVCNTGGLVKIVRPQFFGSGKEGSHIKVINGGQEYRKYTDEISNKVQPYFRGVKCTAKQDTVIQGNLASD</sequence>
<name>A0ABW4B2N1_9GAMM</name>
<evidence type="ECO:0000313" key="2">
    <source>
        <dbReference type="EMBL" id="MFD1383486.1"/>
    </source>
</evidence>
<proteinExistence type="predicted"/>
<feature type="domain" description="Bacterial Ig-like" evidence="1">
    <location>
        <begin position="232"/>
        <end position="323"/>
    </location>
</feature>
<evidence type="ECO:0000313" key="3">
    <source>
        <dbReference type="Proteomes" id="UP001597059"/>
    </source>
</evidence>
<feature type="domain" description="Bacterial Ig-like" evidence="1">
    <location>
        <begin position="331"/>
        <end position="419"/>
    </location>
</feature>
<dbReference type="InterPro" id="IPR013783">
    <property type="entry name" value="Ig-like_fold"/>
</dbReference>
<evidence type="ECO:0000259" key="1">
    <source>
        <dbReference type="Pfam" id="PF19077"/>
    </source>
</evidence>